<dbReference type="InterPro" id="IPR012338">
    <property type="entry name" value="Beta-lactam/transpept-like"/>
</dbReference>
<dbReference type="SUPFAM" id="SSF56519">
    <property type="entry name" value="Penicillin binding protein dimerisation domain"/>
    <property type="match status" value="1"/>
</dbReference>
<feature type="chain" id="PRO_5031494995" evidence="4">
    <location>
        <begin position="21"/>
        <end position="637"/>
    </location>
</feature>
<dbReference type="GO" id="GO:0008658">
    <property type="term" value="F:penicillin binding"/>
    <property type="evidence" value="ECO:0007669"/>
    <property type="project" value="InterPro"/>
</dbReference>
<dbReference type="InterPro" id="IPR007887">
    <property type="entry name" value="MecA_N"/>
</dbReference>
<evidence type="ECO:0000256" key="4">
    <source>
        <dbReference type="SAM" id="SignalP"/>
    </source>
</evidence>
<keyword evidence="4" id="KW-0732">Signal</keyword>
<dbReference type="Pfam" id="PF05223">
    <property type="entry name" value="MecA_N"/>
    <property type="match status" value="1"/>
</dbReference>
<dbReference type="GO" id="GO:0051301">
    <property type="term" value="P:cell division"/>
    <property type="evidence" value="ECO:0007669"/>
    <property type="project" value="UniProtKB-KW"/>
</dbReference>
<evidence type="ECO:0000313" key="9">
    <source>
        <dbReference type="Proteomes" id="UP000539313"/>
    </source>
</evidence>
<evidence type="ECO:0000256" key="3">
    <source>
        <dbReference type="ARBA" id="ARBA00023136"/>
    </source>
</evidence>
<dbReference type="PANTHER" id="PTHR30627">
    <property type="entry name" value="PEPTIDOGLYCAN D,D-TRANSPEPTIDASE"/>
    <property type="match status" value="1"/>
</dbReference>
<evidence type="ECO:0000259" key="7">
    <source>
        <dbReference type="Pfam" id="PF05223"/>
    </source>
</evidence>
<dbReference type="GO" id="GO:0071555">
    <property type="term" value="P:cell wall organization"/>
    <property type="evidence" value="ECO:0007669"/>
    <property type="project" value="TreeGrafter"/>
</dbReference>
<accession>A0A7W3RCH5</accession>
<keyword evidence="3" id="KW-0472">Membrane</keyword>
<comment type="similarity">
    <text evidence="2">Belongs to the transpeptidase family.</text>
</comment>
<dbReference type="Proteomes" id="UP000539313">
    <property type="component" value="Unassembled WGS sequence"/>
</dbReference>
<dbReference type="GO" id="GO:0071972">
    <property type="term" value="F:peptidoglycan L,D-transpeptidase activity"/>
    <property type="evidence" value="ECO:0007669"/>
    <property type="project" value="TreeGrafter"/>
</dbReference>
<dbReference type="AlphaFoldDB" id="A0A7W3RCH5"/>
<feature type="domain" description="NTF2-like N-terminal transpeptidase" evidence="7">
    <location>
        <begin position="24"/>
        <end position="158"/>
    </location>
</feature>
<evidence type="ECO:0000259" key="5">
    <source>
        <dbReference type="Pfam" id="PF00905"/>
    </source>
</evidence>
<keyword evidence="8" id="KW-0132">Cell division</keyword>
<sequence>MTSVVACGALVASTATGCFAESSAMPAVRDFLVAWEVGNYEAAAARTVGADRRTVVQALSQMADQLDAASMKLGLGLSALPARGGPGAGQAAADGEDQVKAIVREGDQAFARFSVEIDLGENGEPFSYPGEMTLKRIGGRWKVVWSPSIIHPNLRDGQRLAVVTETPQRNDIVDAQGRSLVKKVQADVVGVFPGQLRDPQRTITRLVEATATGGRKLDAERLLGRVRSAPPRDFLPLVMFNRTEHPGAALRLRQIEGVHVQRVVAPIEAAAAPELVGHLGPATDDRLQRVGAPYQPGDTIGVSGIQLLHQRWLAGTPTVKVVAVDPAGRHRQVLAEWRGEQTRPVRTTIDAAQQNRAQRALAGLRAPASMVVVRSSTGEVLAVANHRTGGVNKAMEGRYPPGLTFGIVSAEALLQSGMSERDATECPATTTVGGRAFANPTGRGFAKGTFQLSFARSCATTLAAASTRLSSAALLREAGRFGFGKDWQMSVPAFSGTVPAPRDDAGKAATVLGENGVLASPLGMALTAGAVEAGTWRPPLLLKEPRDRQTIQAQPLDALPVGELKRLMQRAVNSGTARAARIPGSFPVHGVVAQVSYTEGGKPRKVSWFVGFRGGLAFAIAVEGEVNAAVIAARYLR</sequence>
<dbReference type="Gene3D" id="3.30.1390.30">
    <property type="entry name" value="Penicillin-binding protein 2a, domain 3"/>
    <property type="match status" value="1"/>
</dbReference>
<keyword evidence="8" id="KW-0131">Cell cycle</keyword>
<gene>
    <name evidence="8" type="ORF">HNR21_006726</name>
</gene>
<dbReference type="GO" id="GO:0046677">
    <property type="term" value="P:response to antibiotic"/>
    <property type="evidence" value="ECO:0007669"/>
    <property type="project" value="InterPro"/>
</dbReference>
<feature type="domain" description="Penicillin-binding protein transpeptidase" evidence="5">
    <location>
        <begin position="369"/>
        <end position="613"/>
    </location>
</feature>
<dbReference type="GO" id="GO:0005886">
    <property type="term" value="C:plasma membrane"/>
    <property type="evidence" value="ECO:0007669"/>
    <property type="project" value="TreeGrafter"/>
</dbReference>
<comment type="subcellular location">
    <subcellularLocation>
        <location evidence="1">Membrane</location>
    </subcellularLocation>
</comment>
<evidence type="ECO:0000259" key="6">
    <source>
        <dbReference type="Pfam" id="PF03717"/>
    </source>
</evidence>
<dbReference type="SUPFAM" id="SSF56601">
    <property type="entry name" value="beta-lactamase/transpeptidase-like"/>
    <property type="match status" value="1"/>
</dbReference>
<dbReference type="Pfam" id="PF00905">
    <property type="entry name" value="Transpeptidase"/>
    <property type="match status" value="1"/>
</dbReference>
<evidence type="ECO:0000313" key="8">
    <source>
        <dbReference type="EMBL" id="MBA9007844.1"/>
    </source>
</evidence>
<comment type="caution">
    <text evidence="8">The sequence shown here is derived from an EMBL/GenBank/DDBJ whole genome shotgun (WGS) entry which is preliminary data.</text>
</comment>
<dbReference type="Pfam" id="PF03717">
    <property type="entry name" value="PBP_dimer"/>
    <property type="match status" value="1"/>
</dbReference>
<feature type="signal peptide" evidence="4">
    <location>
        <begin position="1"/>
        <end position="20"/>
    </location>
</feature>
<dbReference type="Gene3D" id="3.90.1310.10">
    <property type="entry name" value="Penicillin-binding protein 2a (Domain 2)"/>
    <property type="match status" value="1"/>
</dbReference>
<dbReference type="InterPro" id="IPR001460">
    <property type="entry name" value="PCN-bd_Tpept"/>
</dbReference>
<organism evidence="8 9">
    <name type="scientific">Thermomonospora cellulosilytica</name>
    <dbReference type="NCBI Taxonomy" id="1411118"/>
    <lineage>
        <taxon>Bacteria</taxon>
        <taxon>Bacillati</taxon>
        <taxon>Actinomycetota</taxon>
        <taxon>Actinomycetes</taxon>
        <taxon>Streptosporangiales</taxon>
        <taxon>Thermomonosporaceae</taxon>
        <taxon>Thermomonospora</taxon>
    </lineage>
</organism>
<reference evidence="8 9" key="1">
    <citation type="submission" date="2020-08" db="EMBL/GenBank/DDBJ databases">
        <title>Sequencing the genomes of 1000 actinobacteria strains.</title>
        <authorList>
            <person name="Klenk H.-P."/>
        </authorList>
    </citation>
    <scope>NUCLEOTIDE SEQUENCE [LARGE SCALE GENOMIC DNA]</scope>
    <source>
        <strain evidence="8 9">DSM 45823</strain>
    </source>
</reference>
<dbReference type="EMBL" id="JACJII010000001">
    <property type="protein sequence ID" value="MBA9007844.1"/>
    <property type="molecule type" value="Genomic_DNA"/>
</dbReference>
<dbReference type="PANTHER" id="PTHR30627:SF24">
    <property type="entry name" value="PENICILLIN-BINDING PROTEIN 4B"/>
    <property type="match status" value="1"/>
</dbReference>
<dbReference type="InterPro" id="IPR005311">
    <property type="entry name" value="PBP_dimer"/>
</dbReference>
<dbReference type="InterPro" id="IPR036138">
    <property type="entry name" value="PBP_dimer_sf"/>
</dbReference>
<dbReference type="InterPro" id="IPR050515">
    <property type="entry name" value="Beta-lactam/transpept"/>
</dbReference>
<proteinExistence type="inferred from homology"/>
<feature type="domain" description="Penicillin-binding protein dimerisation" evidence="6">
    <location>
        <begin position="165"/>
        <end position="331"/>
    </location>
</feature>
<dbReference type="Gene3D" id="3.40.710.10">
    <property type="entry name" value="DD-peptidase/beta-lactamase superfamily"/>
    <property type="match status" value="1"/>
</dbReference>
<name>A0A7W3RCH5_9ACTN</name>
<protein>
    <submittedName>
        <fullName evidence="8">Cell division protein FtsI/penicillin-binding protein 2</fullName>
    </submittedName>
</protein>
<keyword evidence="9" id="KW-1185">Reference proteome</keyword>
<evidence type="ECO:0000256" key="2">
    <source>
        <dbReference type="ARBA" id="ARBA00007171"/>
    </source>
</evidence>
<evidence type="ECO:0000256" key="1">
    <source>
        <dbReference type="ARBA" id="ARBA00004370"/>
    </source>
</evidence>